<gene>
    <name evidence="3" type="ORF">H5410_015560</name>
</gene>
<dbReference type="Pfam" id="PF20167">
    <property type="entry name" value="Transposase_32"/>
    <property type="match status" value="1"/>
</dbReference>
<feature type="compositionally biased region" description="Basic and acidic residues" evidence="1">
    <location>
        <begin position="295"/>
        <end position="305"/>
    </location>
</feature>
<organism evidence="3 4">
    <name type="scientific">Solanum commersonii</name>
    <name type="common">Commerson's wild potato</name>
    <name type="synonym">Commerson's nightshade</name>
    <dbReference type="NCBI Taxonomy" id="4109"/>
    <lineage>
        <taxon>Eukaryota</taxon>
        <taxon>Viridiplantae</taxon>
        <taxon>Streptophyta</taxon>
        <taxon>Embryophyta</taxon>
        <taxon>Tracheophyta</taxon>
        <taxon>Spermatophyta</taxon>
        <taxon>Magnoliopsida</taxon>
        <taxon>eudicotyledons</taxon>
        <taxon>Gunneridae</taxon>
        <taxon>Pentapetalae</taxon>
        <taxon>asterids</taxon>
        <taxon>lamiids</taxon>
        <taxon>Solanales</taxon>
        <taxon>Solanaceae</taxon>
        <taxon>Solanoideae</taxon>
        <taxon>Solaneae</taxon>
        <taxon>Solanum</taxon>
    </lineage>
</organism>
<dbReference type="AlphaFoldDB" id="A0A9J5ZU74"/>
<dbReference type="Proteomes" id="UP000824120">
    <property type="component" value="Chromosome 3"/>
</dbReference>
<dbReference type="EMBL" id="JACXVP010000003">
    <property type="protein sequence ID" value="KAG5615736.1"/>
    <property type="molecule type" value="Genomic_DNA"/>
</dbReference>
<keyword evidence="4" id="KW-1185">Reference proteome</keyword>
<evidence type="ECO:0000259" key="2">
    <source>
        <dbReference type="Pfam" id="PF20167"/>
    </source>
</evidence>
<evidence type="ECO:0000313" key="4">
    <source>
        <dbReference type="Proteomes" id="UP000824120"/>
    </source>
</evidence>
<evidence type="ECO:0000256" key="1">
    <source>
        <dbReference type="SAM" id="MobiDB-lite"/>
    </source>
</evidence>
<proteinExistence type="predicted"/>
<dbReference type="PANTHER" id="PTHR33180">
    <property type="entry name" value="PHOTOSYSTEM II CP43 REACTION CENTER PROTEIN"/>
    <property type="match status" value="1"/>
</dbReference>
<reference evidence="3 4" key="1">
    <citation type="submission" date="2020-09" db="EMBL/GenBank/DDBJ databases">
        <title>De no assembly of potato wild relative species, Solanum commersonii.</title>
        <authorList>
            <person name="Cho K."/>
        </authorList>
    </citation>
    <scope>NUCLEOTIDE SEQUENCE [LARGE SCALE GENOMIC DNA]</scope>
    <source>
        <strain evidence="3">LZ3.2</strain>
        <tissue evidence="3">Leaf</tissue>
    </source>
</reference>
<dbReference type="PANTHER" id="PTHR33180:SF31">
    <property type="entry name" value="POLYPROTEIN PROTEIN"/>
    <property type="match status" value="1"/>
</dbReference>
<feature type="compositionally biased region" description="Low complexity" evidence="1">
    <location>
        <begin position="153"/>
        <end position="180"/>
    </location>
</feature>
<dbReference type="OrthoDB" id="1306244at2759"/>
<name>A0A9J5ZU74_SOLCO</name>
<feature type="region of interest" description="Disordered" evidence="1">
    <location>
        <begin position="145"/>
        <end position="180"/>
    </location>
</feature>
<sequence>MVHTNLTKPPKKKVQKAPKPLCSAWVGEFYTAYGELVPKNKKKASEFQPVKSVMVRGKEVECQRVPIEKRDMSITSQLWFGFISSIIMSSQNESIMCHLKATCLDSIIARRRIDLGPLTSQEMAIRAKREAPADTSPEVNVDSLLAKAPSPTPASEPSGIPAPSSSSSQAPGVSSSSQPSRITQTMILKMGKLAYSVDVRVTRLERSISGMIDSVILAALTPLQTSVDALTARVIASESRHRVASEVTTLKAENASLREDINYLKSTDFTSLLESAKDRDAPDTSRIPPATTKDVQGDRTAHVESDAETDEELISVHAEESKYEGIFIDFPYLIETIVQSVIQTLPTKT</sequence>
<accession>A0A9J5ZU74</accession>
<protein>
    <recommendedName>
        <fullName evidence="2">Putative plant transposon protein domain-containing protein</fullName>
    </recommendedName>
</protein>
<comment type="caution">
    <text evidence="3">The sequence shown here is derived from an EMBL/GenBank/DDBJ whole genome shotgun (WGS) entry which is preliminary data.</text>
</comment>
<feature type="domain" description="Putative plant transposon protein" evidence="2">
    <location>
        <begin position="16"/>
        <end position="129"/>
    </location>
</feature>
<evidence type="ECO:0000313" key="3">
    <source>
        <dbReference type="EMBL" id="KAG5615736.1"/>
    </source>
</evidence>
<dbReference type="InterPro" id="IPR046796">
    <property type="entry name" value="Transposase_32_dom"/>
</dbReference>
<feature type="region of interest" description="Disordered" evidence="1">
    <location>
        <begin position="275"/>
        <end position="307"/>
    </location>
</feature>